<dbReference type="EMBL" id="JBHFNT010000066">
    <property type="protein sequence ID" value="MFB2834379.1"/>
    <property type="molecule type" value="Genomic_DNA"/>
</dbReference>
<evidence type="ECO:0000256" key="1">
    <source>
        <dbReference type="ARBA" id="ARBA00022448"/>
    </source>
</evidence>
<proteinExistence type="predicted"/>
<organism evidence="5 6">
    <name type="scientific">Floridaenema evergladense BLCC-F167</name>
    <dbReference type="NCBI Taxonomy" id="3153639"/>
    <lineage>
        <taxon>Bacteria</taxon>
        <taxon>Bacillati</taxon>
        <taxon>Cyanobacteriota</taxon>
        <taxon>Cyanophyceae</taxon>
        <taxon>Oscillatoriophycideae</taxon>
        <taxon>Aerosakkonematales</taxon>
        <taxon>Aerosakkonemataceae</taxon>
        <taxon>Floridanema</taxon>
        <taxon>Floridanema evergladense</taxon>
    </lineage>
</organism>
<name>A0ABV4WH33_9CYAN</name>
<dbReference type="PANTHER" id="PTHR43423:SF1">
    <property type="entry name" value="ABC TRANSPORTER I FAMILY MEMBER 17"/>
    <property type="match status" value="1"/>
</dbReference>
<keyword evidence="2" id="KW-0547">Nucleotide-binding</keyword>
<keyword evidence="6" id="KW-1185">Reference proteome</keyword>
<keyword evidence="3 5" id="KW-0067">ATP-binding</keyword>
<evidence type="ECO:0000313" key="6">
    <source>
        <dbReference type="Proteomes" id="UP001576780"/>
    </source>
</evidence>
<dbReference type="CDD" id="cd03260">
    <property type="entry name" value="ABC_PstB_phosphate_transporter"/>
    <property type="match status" value="1"/>
</dbReference>
<feature type="domain" description="ABC transporter" evidence="4">
    <location>
        <begin position="19"/>
        <end position="258"/>
    </location>
</feature>
<dbReference type="InterPro" id="IPR005670">
    <property type="entry name" value="PstB-like"/>
</dbReference>
<evidence type="ECO:0000313" key="5">
    <source>
        <dbReference type="EMBL" id="MFB2834379.1"/>
    </source>
</evidence>
<dbReference type="Gene3D" id="3.40.50.300">
    <property type="entry name" value="P-loop containing nucleotide triphosphate hydrolases"/>
    <property type="match status" value="1"/>
</dbReference>
<dbReference type="PROSITE" id="PS50893">
    <property type="entry name" value="ABC_TRANSPORTER_2"/>
    <property type="match status" value="1"/>
</dbReference>
<dbReference type="PANTHER" id="PTHR43423">
    <property type="entry name" value="ABC TRANSPORTER I FAMILY MEMBER 17"/>
    <property type="match status" value="1"/>
</dbReference>
<dbReference type="RefSeq" id="WP_413276816.1">
    <property type="nucleotide sequence ID" value="NZ_JBHFNT010000066.1"/>
</dbReference>
<dbReference type="InterPro" id="IPR017871">
    <property type="entry name" value="ABC_transporter-like_CS"/>
</dbReference>
<dbReference type="InterPro" id="IPR003439">
    <property type="entry name" value="ABC_transporter-like_ATP-bd"/>
</dbReference>
<dbReference type="InterPro" id="IPR003593">
    <property type="entry name" value="AAA+_ATPase"/>
</dbReference>
<dbReference type="PROSITE" id="PS00211">
    <property type="entry name" value="ABC_TRANSPORTER_1"/>
    <property type="match status" value="1"/>
</dbReference>
<dbReference type="NCBIfam" id="TIGR00972">
    <property type="entry name" value="3a0107s01c2"/>
    <property type="match status" value="1"/>
</dbReference>
<dbReference type="SMART" id="SM00382">
    <property type="entry name" value="AAA"/>
    <property type="match status" value="1"/>
</dbReference>
<keyword evidence="1" id="KW-0813">Transport</keyword>
<evidence type="ECO:0000259" key="4">
    <source>
        <dbReference type="PROSITE" id="PS50893"/>
    </source>
</evidence>
<sequence>MRSNPKNDSQTTQSTNTVFQVRNANIFYGSFLAVRDVVMDIPRNQITAFIGPSGCGKSTLLRCFNRLNDLIDSFRLEGDVSYNGRNLYDANIDPVEVRRRIGMVFQKANPFPKSIYDNIAFGPRLNKYKGDMDELVERSLRGAALWDEVKDKLKQSGLSLSGGQQQRLCIARAIAVQPEVILMDEPCSALDPISTLRVEDLLHELKQQYTIIIVTHNMQQASRVSDRTAFFNVQLSEKGGRTGYLVEYDNTESIFQSPKEESTREYVSGRFG</sequence>
<evidence type="ECO:0000256" key="2">
    <source>
        <dbReference type="ARBA" id="ARBA00022741"/>
    </source>
</evidence>
<gene>
    <name evidence="5" type="primary">pstB</name>
    <name evidence="5" type="ORF">ACE1CA_07575</name>
</gene>
<dbReference type="InterPro" id="IPR027417">
    <property type="entry name" value="P-loop_NTPase"/>
</dbReference>
<accession>A0ABV4WH33</accession>
<dbReference type="Pfam" id="PF00005">
    <property type="entry name" value="ABC_tran"/>
    <property type="match status" value="1"/>
</dbReference>
<comment type="caution">
    <text evidence="5">The sequence shown here is derived from an EMBL/GenBank/DDBJ whole genome shotgun (WGS) entry which is preliminary data.</text>
</comment>
<dbReference type="Proteomes" id="UP001576780">
    <property type="component" value="Unassembled WGS sequence"/>
</dbReference>
<protein>
    <submittedName>
        <fullName evidence="5">Phosphate ABC transporter ATP-binding protein PstB</fullName>
    </submittedName>
</protein>
<dbReference type="GO" id="GO:0005524">
    <property type="term" value="F:ATP binding"/>
    <property type="evidence" value="ECO:0007669"/>
    <property type="project" value="UniProtKB-KW"/>
</dbReference>
<reference evidence="5 6" key="1">
    <citation type="submission" date="2024-09" db="EMBL/GenBank/DDBJ databases">
        <title>Floridaenema gen nov. (Aerosakkonemataceae, Aerosakkonematales ord. nov., Cyanobacteria) from benthic tropical and subtropical fresh waters, with the description of four new species.</title>
        <authorList>
            <person name="Moretto J.A."/>
            <person name="Berthold D.E."/>
            <person name="Lefler F.W."/>
            <person name="Huang I.-S."/>
            <person name="Laughinghouse H. IV."/>
        </authorList>
    </citation>
    <scope>NUCLEOTIDE SEQUENCE [LARGE SCALE GENOMIC DNA]</scope>
    <source>
        <strain evidence="5 6">BLCC-F167</strain>
    </source>
</reference>
<evidence type="ECO:0000256" key="3">
    <source>
        <dbReference type="ARBA" id="ARBA00022840"/>
    </source>
</evidence>
<dbReference type="SUPFAM" id="SSF52540">
    <property type="entry name" value="P-loop containing nucleoside triphosphate hydrolases"/>
    <property type="match status" value="1"/>
</dbReference>